<evidence type="ECO:0000313" key="2">
    <source>
        <dbReference type="Proteomes" id="UP000271241"/>
    </source>
</evidence>
<reference evidence="2" key="1">
    <citation type="journal article" date="2018" name="Nat. Microbiol.">
        <title>Leveraging single-cell genomics to expand the fungal tree of life.</title>
        <authorList>
            <person name="Ahrendt S.R."/>
            <person name="Quandt C.A."/>
            <person name="Ciobanu D."/>
            <person name="Clum A."/>
            <person name="Salamov A."/>
            <person name="Andreopoulos B."/>
            <person name="Cheng J.F."/>
            <person name="Woyke T."/>
            <person name="Pelin A."/>
            <person name="Henrissat B."/>
            <person name="Reynolds N.K."/>
            <person name="Benny G.L."/>
            <person name="Smith M.E."/>
            <person name="James T.Y."/>
            <person name="Grigoriev I.V."/>
        </authorList>
    </citation>
    <scope>NUCLEOTIDE SEQUENCE [LARGE SCALE GENOMIC DNA]</scope>
    <source>
        <strain evidence="2">RSA 1356</strain>
    </source>
</reference>
<organism evidence="1 2">
    <name type="scientific">Thamnocephalis sphaerospora</name>
    <dbReference type="NCBI Taxonomy" id="78915"/>
    <lineage>
        <taxon>Eukaryota</taxon>
        <taxon>Fungi</taxon>
        <taxon>Fungi incertae sedis</taxon>
        <taxon>Zoopagomycota</taxon>
        <taxon>Zoopagomycotina</taxon>
        <taxon>Zoopagomycetes</taxon>
        <taxon>Zoopagales</taxon>
        <taxon>Sigmoideomycetaceae</taxon>
        <taxon>Thamnocephalis</taxon>
    </lineage>
</organism>
<dbReference type="InterPro" id="IPR053720">
    <property type="entry name" value="Psm_Assembly_Chaperone"/>
</dbReference>
<dbReference type="InterPro" id="IPR018788">
    <property type="entry name" value="Proteasome_assmbl_chp_3"/>
</dbReference>
<dbReference type="GO" id="GO:0043248">
    <property type="term" value="P:proteasome assembly"/>
    <property type="evidence" value="ECO:0007669"/>
    <property type="project" value="InterPro"/>
</dbReference>
<accession>A0A4P9XRA7</accession>
<dbReference type="Gene3D" id="3.30.230.90">
    <property type="match status" value="1"/>
</dbReference>
<keyword evidence="2" id="KW-1185">Reference proteome</keyword>
<name>A0A4P9XRA7_9FUNG</name>
<proteinExistence type="predicted"/>
<protein>
    <submittedName>
        <fullName evidence="1">Uncharacterized protein</fullName>
    </submittedName>
</protein>
<gene>
    <name evidence="1" type="ORF">THASP1DRAFT_29581</name>
</gene>
<dbReference type="PANTHER" id="PTHR31051:SF1">
    <property type="entry name" value="PROTEASOME ASSEMBLY CHAPERONE 3"/>
    <property type="match status" value="1"/>
</dbReference>
<dbReference type="EMBL" id="KZ992585">
    <property type="protein sequence ID" value="RKP08614.1"/>
    <property type="molecule type" value="Genomic_DNA"/>
</dbReference>
<dbReference type="OrthoDB" id="5593278at2759"/>
<dbReference type="Pfam" id="PF10178">
    <property type="entry name" value="PAC3"/>
    <property type="match status" value="1"/>
</dbReference>
<dbReference type="STRING" id="78915.A0A4P9XRA7"/>
<sequence length="143" mass="15815">MAAPSPFPLKIRQQAELVHGVHTEVLLAEFRDRLLVLVTQLGKIGNLLQCTLSECAKVPNFMDELLGNADTEACSRLVPLPVFTVSTDQQELQQLFATQLAEKVAAQRPQEQRPLLVSITLRTATVPSRDLLQRVEAMLVACL</sequence>
<dbReference type="Proteomes" id="UP000271241">
    <property type="component" value="Unassembled WGS sequence"/>
</dbReference>
<evidence type="ECO:0000313" key="1">
    <source>
        <dbReference type="EMBL" id="RKP08614.1"/>
    </source>
</evidence>
<dbReference type="PANTHER" id="PTHR31051">
    <property type="entry name" value="PROTEASOME ASSEMBLY CHAPERONE 3"/>
    <property type="match status" value="1"/>
</dbReference>
<dbReference type="AlphaFoldDB" id="A0A4P9XRA7"/>